<organism evidence="3 4">
    <name type="scientific">Actinoplanes subglobosus</name>
    <dbReference type="NCBI Taxonomy" id="1547892"/>
    <lineage>
        <taxon>Bacteria</taxon>
        <taxon>Bacillati</taxon>
        <taxon>Actinomycetota</taxon>
        <taxon>Actinomycetes</taxon>
        <taxon>Micromonosporales</taxon>
        <taxon>Micromonosporaceae</taxon>
        <taxon>Actinoplanes</taxon>
    </lineage>
</organism>
<feature type="region of interest" description="Disordered" evidence="1">
    <location>
        <begin position="25"/>
        <end position="51"/>
    </location>
</feature>
<reference evidence="4" key="1">
    <citation type="journal article" date="2019" name="Int. J. Syst. Evol. Microbiol.">
        <title>The Global Catalogue of Microorganisms (GCM) 10K type strain sequencing project: providing services to taxonomists for standard genome sequencing and annotation.</title>
        <authorList>
            <consortium name="The Broad Institute Genomics Platform"/>
            <consortium name="The Broad Institute Genome Sequencing Center for Infectious Disease"/>
            <person name="Wu L."/>
            <person name="Ma J."/>
        </authorList>
    </citation>
    <scope>NUCLEOTIDE SEQUENCE [LARGE SCALE GENOMIC DNA]</scope>
    <source>
        <strain evidence="4">TBRC 5832</strain>
    </source>
</reference>
<dbReference type="Proteomes" id="UP001595867">
    <property type="component" value="Unassembled WGS sequence"/>
</dbReference>
<name>A0ABV8J4U2_9ACTN</name>
<dbReference type="InterPro" id="IPR025406">
    <property type="entry name" value="DUF4132"/>
</dbReference>
<feature type="domain" description="DUF4132" evidence="2">
    <location>
        <begin position="834"/>
        <end position="1017"/>
    </location>
</feature>
<accession>A0ABV8J4U2</accession>
<evidence type="ECO:0000256" key="1">
    <source>
        <dbReference type="SAM" id="MobiDB-lite"/>
    </source>
</evidence>
<evidence type="ECO:0000313" key="4">
    <source>
        <dbReference type="Proteomes" id="UP001595867"/>
    </source>
</evidence>
<comment type="caution">
    <text evidence="3">The sequence shown here is derived from an EMBL/GenBank/DDBJ whole genome shotgun (WGS) entry which is preliminary data.</text>
</comment>
<gene>
    <name evidence="3" type="ORF">ACFO0C_34460</name>
</gene>
<dbReference type="RefSeq" id="WP_378071509.1">
    <property type="nucleotide sequence ID" value="NZ_JBHSBL010000024.1"/>
</dbReference>
<keyword evidence="4" id="KW-1185">Reference proteome</keyword>
<feature type="compositionally biased region" description="Basic and acidic residues" evidence="1">
    <location>
        <begin position="33"/>
        <end position="48"/>
    </location>
</feature>
<dbReference type="EMBL" id="JBHSBL010000024">
    <property type="protein sequence ID" value="MFC4070059.1"/>
    <property type="molecule type" value="Genomic_DNA"/>
</dbReference>
<evidence type="ECO:0000259" key="2">
    <source>
        <dbReference type="Pfam" id="PF13569"/>
    </source>
</evidence>
<dbReference type="Pfam" id="PF13569">
    <property type="entry name" value="DUF4132"/>
    <property type="match status" value="1"/>
</dbReference>
<protein>
    <submittedName>
        <fullName evidence="3">DUF4132 domain-containing protein</fullName>
    </submittedName>
</protein>
<sequence>MGAEDMLVLPDNWLGFVHPRRGGGVVRPFSPDPEARALSERMPTERRGGPAGVLGAATTPEAIRAAAAGSSVLGAAAVAAIRAEARSHGWDDRARLADVWIAEQGLPFAAEAAVEMTSLVIIDDDIPPSRWHWRYSSPDAGIRHLRPGETQERRWAGLPVLLRVREAIAAAPEEEFERVVAALAPYRGGHAYARAACSVLLSRPDWLDDDVAATVADRDGCRARMLLHAVRTAQQAHALALVADPWHLGVDRGLVLTLLDGVGAPVAPTFFYWLDQKYAQYSDAGTERWLFSAVARIPGDDVMGWLLSRADSRIARSALLEAVERFPARALRILAEQDVADLLRMHLHNHPGLVDQVMPLLSAEAGGRVRAIVAAWSQVVTAPPSRVPPVLATPPWQSRGKAAKPVVVPGLTCTDPAVMTWRPGERQEWAASDVSFPTDPASWEEIADRVVRGAARWNEPGHLFTRGPEEIARPALAQWPPRTDYDSLYWIPVVVTRFGTDMLPPLLRIAREAPADYGQLLMPFESPEVATLMADWSVRLKTVRRLAQRWLLRHPAASARALIPAALGKAGTTRRQAERALLLLHGKGHAEQVRAAAAGYGPEAAAGVEALLTADPLLALPARMPSPPVWAVPGALPPVRLRDGSGTLPAEAVTNLILMLMISRSDEPYAGLDVVRQAVEERDLAELGWALFELWQTAGASAKEGWVLDAVALTGGDEIADRITPLILVWPTQGMPARAITGLSVLAGIGTDGALMHIHRISQRAKSTPLRKAAAARIGEVAESLGLTADQLADRLVPDFGLAADGSLRLDYGPRQFVVGFDEQLRPFVTDGVGKRLKALPKPGARDDAELGEAAYQRFSSLKRAVRKIATEQVRRLEQAMIAGRRWSGAEFRRLFAEHPLMWHIGRRLVWVRLDEAGAVVGGLRIAEDRSFASLDDEPVLIGDDDVLGVAHPVQLGDDAAGWAEVFADYEILQPFPQLGRPVFALTEAERPAGSLKRFEGVTVPTTKVLTLDRRGWRRHEPVNAGIQTGFDRPAGPGQVVTVHLDPGIVGQVGFHAEQKLVDVYLHDGSTGPWEISEGRLLPLGDLDPVMASEILRDLTDVTS</sequence>
<proteinExistence type="predicted"/>
<evidence type="ECO:0000313" key="3">
    <source>
        <dbReference type="EMBL" id="MFC4070059.1"/>
    </source>
</evidence>